<evidence type="ECO:0000313" key="1">
    <source>
        <dbReference type="EMBL" id="OGZ12181.1"/>
    </source>
</evidence>
<accession>A0A1G2DGT9</accession>
<comment type="caution">
    <text evidence="1">The sequence shown here is derived from an EMBL/GenBank/DDBJ whole genome shotgun (WGS) entry which is preliminary data.</text>
</comment>
<protein>
    <submittedName>
        <fullName evidence="1">Uncharacterized protein</fullName>
    </submittedName>
</protein>
<evidence type="ECO:0000313" key="2">
    <source>
        <dbReference type="Proteomes" id="UP000178636"/>
    </source>
</evidence>
<sequence>MQRDIIILELKVYQNSEKKPAMRNRLEHAFLRGANSRVLEKHGRCAECAVRKVLATMFAIPAHPILCLDAMLQLCRDDPFEFTDWQDSDLISRINMGTYFSSATPKDIYVETQDGVV</sequence>
<dbReference type="Proteomes" id="UP000178636">
    <property type="component" value="Unassembled WGS sequence"/>
</dbReference>
<dbReference type="AlphaFoldDB" id="A0A1G2DGT9"/>
<gene>
    <name evidence="1" type="ORF">A3C93_00815</name>
</gene>
<organism evidence="1 2">
    <name type="scientific">Candidatus Lloydbacteria bacterium RIFCSPHIGHO2_02_FULL_54_17</name>
    <dbReference type="NCBI Taxonomy" id="1798664"/>
    <lineage>
        <taxon>Bacteria</taxon>
        <taxon>Candidatus Lloydiibacteriota</taxon>
    </lineage>
</organism>
<proteinExistence type="predicted"/>
<name>A0A1G2DGT9_9BACT</name>
<dbReference type="EMBL" id="MHLO01000023">
    <property type="protein sequence ID" value="OGZ12181.1"/>
    <property type="molecule type" value="Genomic_DNA"/>
</dbReference>
<reference evidence="1 2" key="1">
    <citation type="journal article" date="2016" name="Nat. Commun.">
        <title>Thousands of microbial genomes shed light on interconnected biogeochemical processes in an aquifer system.</title>
        <authorList>
            <person name="Anantharaman K."/>
            <person name="Brown C.T."/>
            <person name="Hug L.A."/>
            <person name="Sharon I."/>
            <person name="Castelle C.J."/>
            <person name="Probst A.J."/>
            <person name="Thomas B.C."/>
            <person name="Singh A."/>
            <person name="Wilkins M.J."/>
            <person name="Karaoz U."/>
            <person name="Brodie E.L."/>
            <person name="Williams K.H."/>
            <person name="Hubbard S.S."/>
            <person name="Banfield J.F."/>
        </authorList>
    </citation>
    <scope>NUCLEOTIDE SEQUENCE [LARGE SCALE GENOMIC DNA]</scope>
</reference>
<dbReference type="STRING" id="1798664.A3C93_00815"/>